<evidence type="ECO:0000313" key="3">
    <source>
        <dbReference type="Proteomes" id="UP000324222"/>
    </source>
</evidence>
<feature type="compositionally biased region" description="Basic residues" evidence="1">
    <location>
        <begin position="49"/>
        <end position="63"/>
    </location>
</feature>
<feature type="compositionally biased region" description="Polar residues" evidence="1">
    <location>
        <begin position="1"/>
        <end position="14"/>
    </location>
</feature>
<feature type="compositionally biased region" description="Basic and acidic residues" evidence="1">
    <location>
        <begin position="79"/>
        <end position="89"/>
    </location>
</feature>
<dbReference type="EMBL" id="VSRR010009341">
    <property type="protein sequence ID" value="MPC50202.1"/>
    <property type="molecule type" value="Genomic_DNA"/>
</dbReference>
<feature type="compositionally biased region" description="Basic and acidic residues" evidence="1">
    <location>
        <begin position="35"/>
        <end position="47"/>
    </location>
</feature>
<accession>A0A5B7FUG9</accession>
<reference evidence="2 3" key="1">
    <citation type="submission" date="2019-05" db="EMBL/GenBank/DDBJ databases">
        <title>Another draft genome of Portunus trituberculatus and its Hox gene families provides insights of decapod evolution.</title>
        <authorList>
            <person name="Jeong J.-H."/>
            <person name="Song I."/>
            <person name="Kim S."/>
            <person name="Choi T."/>
            <person name="Kim D."/>
            <person name="Ryu S."/>
            <person name="Kim W."/>
        </authorList>
    </citation>
    <scope>NUCLEOTIDE SEQUENCE [LARGE SCALE GENOMIC DNA]</scope>
    <source>
        <tissue evidence="2">Muscle</tissue>
    </source>
</reference>
<sequence length="111" mass="12313">MPRALTPTSTSNSGSGCGPFYREELQTPPQPARSALDRDTGIPEGKRQCLSKKRQKGRQRQQKQKGTELWIESPPSGESTHHLTSDDRSMQTSRDCPNASYFTLAISSTFV</sequence>
<dbReference type="Proteomes" id="UP000324222">
    <property type="component" value="Unassembled WGS sequence"/>
</dbReference>
<proteinExistence type="predicted"/>
<comment type="caution">
    <text evidence="2">The sequence shown here is derived from an EMBL/GenBank/DDBJ whole genome shotgun (WGS) entry which is preliminary data.</text>
</comment>
<organism evidence="2 3">
    <name type="scientific">Portunus trituberculatus</name>
    <name type="common">Swimming crab</name>
    <name type="synonym">Neptunus trituberculatus</name>
    <dbReference type="NCBI Taxonomy" id="210409"/>
    <lineage>
        <taxon>Eukaryota</taxon>
        <taxon>Metazoa</taxon>
        <taxon>Ecdysozoa</taxon>
        <taxon>Arthropoda</taxon>
        <taxon>Crustacea</taxon>
        <taxon>Multicrustacea</taxon>
        <taxon>Malacostraca</taxon>
        <taxon>Eumalacostraca</taxon>
        <taxon>Eucarida</taxon>
        <taxon>Decapoda</taxon>
        <taxon>Pleocyemata</taxon>
        <taxon>Brachyura</taxon>
        <taxon>Eubrachyura</taxon>
        <taxon>Portunoidea</taxon>
        <taxon>Portunidae</taxon>
        <taxon>Portuninae</taxon>
        <taxon>Portunus</taxon>
    </lineage>
</organism>
<protein>
    <submittedName>
        <fullName evidence="2">Uncharacterized protein</fullName>
    </submittedName>
</protein>
<dbReference type="AlphaFoldDB" id="A0A5B7FUG9"/>
<dbReference type="PROSITE" id="PS51257">
    <property type="entry name" value="PROKAR_LIPOPROTEIN"/>
    <property type="match status" value="1"/>
</dbReference>
<name>A0A5B7FUG9_PORTR</name>
<keyword evidence="3" id="KW-1185">Reference proteome</keyword>
<evidence type="ECO:0000313" key="2">
    <source>
        <dbReference type="EMBL" id="MPC50202.1"/>
    </source>
</evidence>
<evidence type="ECO:0000256" key="1">
    <source>
        <dbReference type="SAM" id="MobiDB-lite"/>
    </source>
</evidence>
<feature type="region of interest" description="Disordered" evidence="1">
    <location>
        <begin position="1"/>
        <end position="94"/>
    </location>
</feature>
<gene>
    <name evidence="2" type="ORF">E2C01_044025</name>
</gene>